<evidence type="ECO:0000313" key="3">
    <source>
        <dbReference type="EMBL" id="REK72790.1"/>
    </source>
</evidence>
<dbReference type="Proteomes" id="UP000265581">
    <property type="component" value="Unassembled WGS sequence"/>
</dbReference>
<feature type="transmembrane region" description="Helical" evidence="1">
    <location>
        <begin position="71"/>
        <end position="89"/>
    </location>
</feature>
<evidence type="ECO:0000256" key="1">
    <source>
        <dbReference type="SAM" id="Phobius"/>
    </source>
</evidence>
<dbReference type="EMBL" id="QUBR01000001">
    <property type="protein sequence ID" value="REK72790.1"/>
    <property type="molecule type" value="Genomic_DNA"/>
</dbReference>
<accession>A0A371PBE3</accession>
<feature type="transmembrane region" description="Helical" evidence="1">
    <location>
        <begin position="206"/>
        <end position="224"/>
    </location>
</feature>
<sequence>MTTQADSATTERATRPDVYVSHFTDLMRTVKDEGLLERKHGYYWWQIAVHVGAFFAIWAGFFWLGNSWFQLILAAALGVIVTQFGFLGHDAAHRQMFASASWNSWTARILAGGFAGLSFAWWRAKHNMHHKGPNLEGYDPDIGPGAIAFTPGIVAQRTTGFAGWFVKRQGWLFFPLLTLEGLNLHAESIRAARDKTSNQPWRRTELWLVVVRLAAYVAVLLAFLPIGKAAAFFAVQMAVFGFCLGASFAPAHKGMPIIPPEMKLDFLRRQVMVSRNVRGNPVVDWAMGGLNYQIEHHLFPNMPRCNLRKAQPFVKAHCEKIGVDYMEVGLFQSYAIVVDYLNNVGIRARDPFDCPLAAQLRG</sequence>
<dbReference type="PIRSF" id="PIRSF015921">
    <property type="entry name" value="FA_sphinglp_des"/>
    <property type="match status" value="1"/>
</dbReference>
<keyword evidence="1" id="KW-0812">Transmembrane</keyword>
<gene>
    <name evidence="3" type="ORF">DX116_04095</name>
</gene>
<dbReference type="Pfam" id="PF00487">
    <property type="entry name" value="FA_desaturase"/>
    <property type="match status" value="1"/>
</dbReference>
<evidence type="ECO:0000313" key="4">
    <source>
        <dbReference type="Proteomes" id="UP000265581"/>
    </source>
</evidence>
<dbReference type="RefSeq" id="WP_119702903.1">
    <property type="nucleotide sequence ID" value="NZ_JBHSOI010000001.1"/>
</dbReference>
<dbReference type="InterPro" id="IPR012171">
    <property type="entry name" value="Fatty_acid_desaturase"/>
</dbReference>
<keyword evidence="1" id="KW-1133">Transmembrane helix</keyword>
<keyword evidence="1" id="KW-0472">Membrane</keyword>
<reference evidence="3 4" key="1">
    <citation type="submission" date="2018-08" db="EMBL/GenBank/DDBJ databases">
        <title>Aeromicrobium sp. M2KJ-4, whole genome shotgun sequence.</title>
        <authorList>
            <person name="Tuo L."/>
        </authorList>
    </citation>
    <scope>NUCLEOTIDE SEQUENCE [LARGE SCALE GENOMIC DNA]</scope>
    <source>
        <strain evidence="3 4">M2KJ-4</strain>
    </source>
</reference>
<feature type="transmembrane region" description="Helical" evidence="1">
    <location>
        <begin position="43"/>
        <end position="64"/>
    </location>
</feature>
<dbReference type="PANTHER" id="PTHR19353">
    <property type="entry name" value="FATTY ACID DESATURASE 2"/>
    <property type="match status" value="1"/>
</dbReference>
<dbReference type="PANTHER" id="PTHR19353:SF19">
    <property type="entry name" value="DELTA(5) FATTY ACID DESATURASE C-RELATED"/>
    <property type="match status" value="1"/>
</dbReference>
<dbReference type="OrthoDB" id="104711at2"/>
<name>A0A371PBE3_9ACTN</name>
<dbReference type="CDD" id="cd03506">
    <property type="entry name" value="Delta6-FADS-like"/>
    <property type="match status" value="1"/>
</dbReference>
<dbReference type="GO" id="GO:0016717">
    <property type="term" value="F:oxidoreductase activity, acting on paired donors, with oxidation of a pair of donors resulting in the reduction of molecular oxygen to two molecules of water"/>
    <property type="evidence" value="ECO:0007669"/>
    <property type="project" value="TreeGrafter"/>
</dbReference>
<keyword evidence="4" id="KW-1185">Reference proteome</keyword>
<feature type="transmembrane region" description="Helical" evidence="1">
    <location>
        <begin position="105"/>
        <end position="122"/>
    </location>
</feature>
<evidence type="ECO:0000259" key="2">
    <source>
        <dbReference type="Pfam" id="PF00487"/>
    </source>
</evidence>
<dbReference type="AlphaFoldDB" id="A0A371PBE3"/>
<dbReference type="GO" id="GO:0016020">
    <property type="term" value="C:membrane"/>
    <property type="evidence" value="ECO:0007669"/>
    <property type="project" value="TreeGrafter"/>
</dbReference>
<organism evidence="3 4">
    <name type="scientific">Aeromicrobium endophyticum</name>
    <dbReference type="NCBI Taxonomy" id="2292704"/>
    <lineage>
        <taxon>Bacteria</taxon>
        <taxon>Bacillati</taxon>
        <taxon>Actinomycetota</taxon>
        <taxon>Actinomycetes</taxon>
        <taxon>Propionibacteriales</taxon>
        <taxon>Nocardioidaceae</taxon>
        <taxon>Aeromicrobium</taxon>
    </lineage>
</organism>
<protein>
    <submittedName>
        <fullName evidence="3">Acyl-CoA desaturase</fullName>
    </submittedName>
</protein>
<comment type="caution">
    <text evidence="3">The sequence shown here is derived from an EMBL/GenBank/DDBJ whole genome shotgun (WGS) entry which is preliminary data.</text>
</comment>
<proteinExistence type="predicted"/>
<dbReference type="InterPro" id="IPR005804">
    <property type="entry name" value="FA_desaturase_dom"/>
</dbReference>
<dbReference type="GO" id="GO:0008610">
    <property type="term" value="P:lipid biosynthetic process"/>
    <property type="evidence" value="ECO:0007669"/>
    <property type="project" value="UniProtKB-ARBA"/>
</dbReference>
<feature type="domain" description="Fatty acid desaturase" evidence="2">
    <location>
        <begin position="67"/>
        <end position="327"/>
    </location>
</feature>